<protein>
    <recommendedName>
        <fullName evidence="3">Transposase (Putative), gypsy type</fullName>
    </recommendedName>
</protein>
<evidence type="ECO:0000256" key="1">
    <source>
        <dbReference type="SAM" id="MobiDB-lite"/>
    </source>
</evidence>
<sequence>MVTSDSATSVLTQRDLDLFCSTYNIPVDLRPKLSSCKDTIKNSLAGKIASVKKDPLPYDDLVDFELLEKLNTKRTIIRRYPKLFLCLVGLSHSFDDPLVHPTLLKFDENDMGLLDFMKSVDSFKVKTLERTIDEGEVPLLTETADMVVAPSAHIVRLVDHIIVNELEEHIGKKKRKVVFNAPPSQPGVKKARTRSVKIFEPIPTIVEEFVFSFVIHTPKPDVPEDSGSTQDMNSPSQQVKAGNTNVEFTDRAEASFIPRDNAGTSTSMSDEGSPIDEFFESQTIDSATAQDVYEAAEVSGLCGRVSELEAEAAAKSEEFIALNKQNVELLGNVSVLESAREELSGQTTAWRFEERSAALDASINEVRRDMDTDLCPHILTTIAAEVISLVINKGIQNKYVAAVGELENVSFYVLEELKAFKDFTFALIMSALTLECDANFTPELRKLQPSLDQVTIPVYYEFDGPAGAGSVSHEMLLSDAIRAIRGRVENRGLGSFSRFMANGTAAIVLVQDSSIVVDY</sequence>
<evidence type="ECO:0000313" key="2">
    <source>
        <dbReference type="EMBL" id="GEW09387.1"/>
    </source>
</evidence>
<organism evidence="2">
    <name type="scientific">Tanacetum cinerariifolium</name>
    <name type="common">Dalmatian daisy</name>
    <name type="synonym">Chrysanthemum cinerariifolium</name>
    <dbReference type="NCBI Taxonomy" id="118510"/>
    <lineage>
        <taxon>Eukaryota</taxon>
        <taxon>Viridiplantae</taxon>
        <taxon>Streptophyta</taxon>
        <taxon>Embryophyta</taxon>
        <taxon>Tracheophyta</taxon>
        <taxon>Spermatophyta</taxon>
        <taxon>Magnoliopsida</taxon>
        <taxon>eudicotyledons</taxon>
        <taxon>Gunneridae</taxon>
        <taxon>Pentapetalae</taxon>
        <taxon>asterids</taxon>
        <taxon>campanulids</taxon>
        <taxon>Asterales</taxon>
        <taxon>Asteraceae</taxon>
        <taxon>Asteroideae</taxon>
        <taxon>Anthemideae</taxon>
        <taxon>Anthemidinae</taxon>
        <taxon>Tanacetum</taxon>
    </lineage>
</organism>
<reference evidence="2" key="1">
    <citation type="journal article" date="2019" name="Sci. Rep.">
        <title>Draft genome of Tanacetum cinerariifolium, the natural source of mosquito coil.</title>
        <authorList>
            <person name="Yamashiro T."/>
            <person name="Shiraishi A."/>
            <person name="Satake H."/>
            <person name="Nakayama K."/>
        </authorList>
    </citation>
    <scope>NUCLEOTIDE SEQUENCE</scope>
</reference>
<feature type="compositionally biased region" description="Polar residues" evidence="1">
    <location>
        <begin position="226"/>
        <end position="241"/>
    </location>
</feature>
<comment type="caution">
    <text evidence="2">The sequence shown here is derived from an EMBL/GenBank/DDBJ whole genome shotgun (WGS) entry which is preliminary data.</text>
</comment>
<accession>A0A699GSF1</accession>
<dbReference type="EMBL" id="BKCJ010044910">
    <property type="protein sequence ID" value="GEW09387.1"/>
    <property type="molecule type" value="Genomic_DNA"/>
</dbReference>
<proteinExistence type="predicted"/>
<name>A0A699GSF1_TANCI</name>
<feature type="region of interest" description="Disordered" evidence="1">
    <location>
        <begin position="221"/>
        <end position="241"/>
    </location>
</feature>
<evidence type="ECO:0008006" key="3">
    <source>
        <dbReference type="Google" id="ProtNLM"/>
    </source>
</evidence>
<dbReference type="AlphaFoldDB" id="A0A699GSF1"/>
<gene>
    <name evidence="2" type="ORF">Tci_181363</name>
</gene>